<feature type="domain" description="RagB/SusD" evidence="6">
    <location>
        <begin position="352"/>
        <end position="468"/>
    </location>
</feature>
<keyword evidence="9" id="KW-1185">Reference proteome</keyword>
<dbReference type="InterPro" id="IPR011990">
    <property type="entry name" value="TPR-like_helical_dom_sf"/>
</dbReference>
<dbReference type="EMBL" id="JACOIJ010000031">
    <property type="protein sequence ID" value="MBD1430567.1"/>
    <property type="molecule type" value="Genomic_DNA"/>
</dbReference>
<sequence>MKKLKYILVLGALMTGFQSCDNFLNVTPIDALSGNNFWKTKADVEGYMGGIYTRLKSKLGNSMLIPALDLRGNFVKIVNNLDNNGNGPINNLISNNLKPVMSGTTTYDNRLKDIMNWKGWYDVIAASNILIYEIDKVPANQLSETDRKQYIAEATFTRNLSYLFICKLFGDAIYYTEAYHSLSLPRRPQLEVLKLAIADMESVKNDLPVTYADNSKAGFRPNRGAAIALLMHLNMWAAAWEENNKVPYYEAIVELGEEISSHTQYHLLPITIDNTKSIFKGKTAENLFGILQEYNYGESFVDFANPSFFFSHYPFRGSTTKTTSHMTYEKEYIEKLFPATESDERRTVWFENMSSDNGNFQLKKFINVYSTGSGSNLTVKNDDSAIIFRLPDALLLAAEAAAELGNDAIAQGYVNQVRAAAGAQAFTTTGNALKDDIYKERKRELIGEGHFYFDLVRTKRVVNTEYSNAVMSVGNFNAGAWTWPLIISDAEKVANPSLIGNIFWN</sequence>
<evidence type="ECO:0000256" key="1">
    <source>
        <dbReference type="ARBA" id="ARBA00004442"/>
    </source>
</evidence>
<dbReference type="Pfam" id="PF07980">
    <property type="entry name" value="SusD_RagB"/>
    <property type="match status" value="1"/>
</dbReference>
<dbReference type="Proteomes" id="UP000651271">
    <property type="component" value="Unassembled WGS sequence"/>
</dbReference>
<evidence type="ECO:0000256" key="5">
    <source>
        <dbReference type="ARBA" id="ARBA00023237"/>
    </source>
</evidence>
<evidence type="ECO:0000256" key="4">
    <source>
        <dbReference type="ARBA" id="ARBA00023136"/>
    </source>
</evidence>
<evidence type="ECO:0000313" key="9">
    <source>
        <dbReference type="Proteomes" id="UP000651271"/>
    </source>
</evidence>
<organism evidence="8 9">
    <name type="scientific">Sphingobacterium litopenaei</name>
    <dbReference type="NCBI Taxonomy" id="2763500"/>
    <lineage>
        <taxon>Bacteria</taxon>
        <taxon>Pseudomonadati</taxon>
        <taxon>Bacteroidota</taxon>
        <taxon>Sphingobacteriia</taxon>
        <taxon>Sphingobacteriales</taxon>
        <taxon>Sphingobacteriaceae</taxon>
        <taxon>Sphingobacterium</taxon>
    </lineage>
</organism>
<dbReference type="InterPro" id="IPR033985">
    <property type="entry name" value="SusD-like_N"/>
</dbReference>
<accession>A0ABR7YGZ2</accession>
<dbReference type="Gene3D" id="1.25.40.390">
    <property type="match status" value="1"/>
</dbReference>
<gene>
    <name evidence="8" type="ORF">H8B04_13525</name>
</gene>
<proteinExistence type="inferred from homology"/>
<keyword evidence="3" id="KW-0732">Signal</keyword>
<evidence type="ECO:0000259" key="7">
    <source>
        <dbReference type="Pfam" id="PF14322"/>
    </source>
</evidence>
<dbReference type="PROSITE" id="PS51257">
    <property type="entry name" value="PROKAR_LIPOPROTEIN"/>
    <property type="match status" value="1"/>
</dbReference>
<reference evidence="8 9" key="1">
    <citation type="submission" date="2020-08" db="EMBL/GenBank/DDBJ databases">
        <title>Sphingobacterium sp. DN04309 isolated from aquaculture water.</title>
        <authorList>
            <person name="Zhang M."/>
        </authorList>
    </citation>
    <scope>NUCLEOTIDE SEQUENCE [LARGE SCALE GENOMIC DNA]</scope>
    <source>
        <strain evidence="8 9">DN04309</strain>
    </source>
</reference>
<comment type="similarity">
    <text evidence="2">Belongs to the SusD family.</text>
</comment>
<dbReference type="SUPFAM" id="SSF48452">
    <property type="entry name" value="TPR-like"/>
    <property type="match status" value="1"/>
</dbReference>
<feature type="domain" description="SusD-like N-terminal" evidence="7">
    <location>
        <begin position="95"/>
        <end position="230"/>
    </location>
</feature>
<dbReference type="Pfam" id="PF14322">
    <property type="entry name" value="SusD-like_3"/>
    <property type="match status" value="1"/>
</dbReference>
<keyword evidence="5" id="KW-0998">Cell outer membrane</keyword>
<dbReference type="InterPro" id="IPR012944">
    <property type="entry name" value="SusD_RagB_dom"/>
</dbReference>
<keyword evidence="4" id="KW-0472">Membrane</keyword>
<evidence type="ECO:0000256" key="2">
    <source>
        <dbReference type="ARBA" id="ARBA00006275"/>
    </source>
</evidence>
<comment type="caution">
    <text evidence="8">The sequence shown here is derived from an EMBL/GenBank/DDBJ whole genome shotgun (WGS) entry which is preliminary data.</text>
</comment>
<evidence type="ECO:0000256" key="3">
    <source>
        <dbReference type="ARBA" id="ARBA00022729"/>
    </source>
</evidence>
<name>A0ABR7YGZ2_9SPHI</name>
<dbReference type="RefSeq" id="WP_190302686.1">
    <property type="nucleotide sequence ID" value="NZ_JACOIJ010000031.1"/>
</dbReference>
<evidence type="ECO:0000313" key="8">
    <source>
        <dbReference type="EMBL" id="MBD1430567.1"/>
    </source>
</evidence>
<evidence type="ECO:0000259" key="6">
    <source>
        <dbReference type="Pfam" id="PF07980"/>
    </source>
</evidence>
<protein>
    <submittedName>
        <fullName evidence="8">RagB/SusD family nutrient uptake outer membrane protein</fullName>
    </submittedName>
</protein>
<comment type="subcellular location">
    <subcellularLocation>
        <location evidence="1">Cell outer membrane</location>
    </subcellularLocation>
</comment>